<evidence type="ECO:0000313" key="5">
    <source>
        <dbReference type="Proteomes" id="UP000663879"/>
    </source>
</evidence>
<accession>A0A813NDU4</accession>
<evidence type="ECO:0000313" key="4">
    <source>
        <dbReference type="EMBL" id="CAF0738438.1"/>
    </source>
</evidence>
<protein>
    <recommendedName>
        <fullName evidence="3">EF-hand domain-containing protein</fullName>
    </recommendedName>
</protein>
<dbReference type="CDD" id="cd15489">
    <property type="entry name" value="PHD_SF"/>
    <property type="match status" value="1"/>
</dbReference>
<dbReference type="Gene3D" id="3.30.40.10">
    <property type="entry name" value="Zinc/RING finger domain, C3HC4 (zinc finger)"/>
    <property type="match status" value="1"/>
</dbReference>
<feature type="domain" description="EF-hand" evidence="3">
    <location>
        <begin position="502"/>
        <end position="537"/>
    </location>
</feature>
<dbReference type="OrthoDB" id="9978298at2759"/>
<dbReference type="InterPro" id="IPR011992">
    <property type="entry name" value="EF-hand-dom_pair"/>
</dbReference>
<feature type="domain" description="EF-hand" evidence="3">
    <location>
        <begin position="453"/>
        <end position="490"/>
    </location>
</feature>
<dbReference type="AlphaFoldDB" id="A0A813NDU4"/>
<reference evidence="4" key="1">
    <citation type="submission" date="2021-02" db="EMBL/GenBank/DDBJ databases">
        <authorList>
            <person name="Nowell W R."/>
        </authorList>
    </citation>
    <scope>NUCLEOTIDE SEQUENCE</scope>
    <source>
        <strain evidence="4">Ploen Becks lab</strain>
    </source>
</reference>
<dbReference type="InterPro" id="IPR002048">
    <property type="entry name" value="EF_hand_dom"/>
</dbReference>
<gene>
    <name evidence="4" type="ORF">OXX778_LOCUS3256</name>
</gene>
<dbReference type="Proteomes" id="UP000663879">
    <property type="component" value="Unassembled WGS sequence"/>
</dbReference>
<dbReference type="InterPro" id="IPR018247">
    <property type="entry name" value="EF_Hand_1_Ca_BS"/>
</dbReference>
<keyword evidence="5" id="KW-1185">Reference proteome</keyword>
<dbReference type="InterPro" id="IPR013083">
    <property type="entry name" value="Znf_RING/FYVE/PHD"/>
</dbReference>
<dbReference type="Pfam" id="PF16744">
    <property type="entry name" value="zf-RING_15"/>
    <property type="match status" value="1"/>
</dbReference>
<dbReference type="GO" id="GO:0005509">
    <property type="term" value="F:calcium ion binding"/>
    <property type="evidence" value="ECO:0007669"/>
    <property type="project" value="InterPro"/>
</dbReference>
<dbReference type="CDD" id="cd00051">
    <property type="entry name" value="EFh"/>
    <property type="match status" value="1"/>
</dbReference>
<evidence type="ECO:0000256" key="2">
    <source>
        <dbReference type="SAM" id="MobiDB-lite"/>
    </source>
</evidence>
<dbReference type="Gene3D" id="1.10.238.10">
    <property type="entry name" value="EF-hand"/>
    <property type="match status" value="2"/>
</dbReference>
<proteinExistence type="predicted"/>
<feature type="compositionally biased region" description="Polar residues" evidence="2">
    <location>
        <begin position="595"/>
        <end position="612"/>
    </location>
</feature>
<organism evidence="4 5">
    <name type="scientific">Brachionus calyciflorus</name>
    <dbReference type="NCBI Taxonomy" id="104777"/>
    <lineage>
        <taxon>Eukaryota</taxon>
        <taxon>Metazoa</taxon>
        <taxon>Spiralia</taxon>
        <taxon>Gnathifera</taxon>
        <taxon>Rotifera</taxon>
        <taxon>Eurotatoria</taxon>
        <taxon>Monogononta</taxon>
        <taxon>Pseudotrocha</taxon>
        <taxon>Ploima</taxon>
        <taxon>Brachionidae</taxon>
        <taxon>Brachionus</taxon>
    </lineage>
</organism>
<dbReference type="InterPro" id="IPR011011">
    <property type="entry name" value="Znf_FYVE_PHD"/>
</dbReference>
<dbReference type="SUPFAM" id="SSF57903">
    <property type="entry name" value="FYVE/PHD zinc finger"/>
    <property type="match status" value="1"/>
</dbReference>
<feature type="region of interest" description="Disordered" evidence="2">
    <location>
        <begin position="595"/>
        <end position="647"/>
    </location>
</feature>
<evidence type="ECO:0000256" key="1">
    <source>
        <dbReference type="ARBA" id="ARBA00022837"/>
    </source>
</evidence>
<dbReference type="SMART" id="SM00054">
    <property type="entry name" value="EFh"/>
    <property type="match status" value="3"/>
</dbReference>
<sequence>MVVAPKLKLTTSKSSLDSIYINERNEIKSEKSHKKDKDRKKNLLENLTEKYFDRDLTKITTKTINEVDRYFTEKKLKYLNKKTTLELFENSKLFSNTNNNEYSKENSQIIDILLHALNKNSELNTKQKINISFFIKSKLANAYNKDLLLANSNINNKPDRLKKLIKSKYYKSIRGDESKKNFNQEHANTKKIPRLHEIKSNTNILNKKISIKESFNINNHKKSAYNSFHNNSKLSIQSRSKTSQSLFRQNLSKFGQTINESIENSSRSSHFDLESLNNEITFLDTQKAWNLLKTGDYDAEPETFRFTESKLLNFYEDTESVRSLPNHNIPYVQDKTIDNDFLCFFCKENKTNEIVYPCRVCTKVFHIKCIEQKGLLRSEQEREVLNQAFSNIGWSCYECSNLGRLVPASDIYELIEQFEFSDVDHDYGISSEEFLRIRKEEMLKHFGIEMSQDDIEVTNLRFKLIDTDKSGFIDWDEYLNYECMKRLHHTSAKDLVMKLTQKEIQQARETFFSFDRDKGGTISEEEARRTFRHWFTFLHQNQLNHNEIDTHVQVHTDLIMQAASKRKGELTWDDYIKEQAIYILVNRPNNPIGLVNTSENSNQSRLSKIQNNKGRKETVKISDIQAANNKQSTSKKSSKPESTVTNKKYKNISKYHLKNYFHDKKRRFDLSLLKRTRVLNRQIWCLSEKKF</sequence>
<dbReference type="PROSITE" id="PS50222">
    <property type="entry name" value="EF_HAND_2"/>
    <property type="match status" value="2"/>
</dbReference>
<name>A0A813NDU4_9BILA</name>
<evidence type="ECO:0000259" key="3">
    <source>
        <dbReference type="PROSITE" id="PS50222"/>
    </source>
</evidence>
<keyword evidence="1" id="KW-0106">Calcium</keyword>
<dbReference type="PROSITE" id="PS00018">
    <property type="entry name" value="EF_HAND_1"/>
    <property type="match status" value="1"/>
</dbReference>
<dbReference type="SUPFAM" id="SSF47473">
    <property type="entry name" value="EF-hand"/>
    <property type="match status" value="1"/>
</dbReference>
<comment type="caution">
    <text evidence="4">The sequence shown here is derived from an EMBL/GenBank/DDBJ whole genome shotgun (WGS) entry which is preliminary data.</text>
</comment>
<dbReference type="EMBL" id="CAJNOC010000282">
    <property type="protein sequence ID" value="CAF0738438.1"/>
    <property type="molecule type" value="Genomic_DNA"/>
</dbReference>
<dbReference type="InterPro" id="IPR031946">
    <property type="entry name" value="KIAA1045_Zf_RING"/>
</dbReference>